<keyword evidence="18" id="KW-1185">Reference proteome</keyword>
<keyword evidence="2 17" id="KW-0808">Transferase</keyword>
<comment type="caution">
    <text evidence="17">The sequence shown here is derived from an EMBL/GenBank/DDBJ whole genome shotgun (WGS) entry which is preliminary data.</text>
</comment>
<dbReference type="Proteomes" id="UP000238479">
    <property type="component" value="Chromosome 5"/>
</dbReference>
<dbReference type="SUPFAM" id="SSF53098">
    <property type="entry name" value="Ribonuclease H-like"/>
    <property type="match status" value="1"/>
</dbReference>
<dbReference type="InterPro" id="IPR012337">
    <property type="entry name" value="RNaseH-like_sf"/>
</dbReference>
<keyword evidence="8 17" id="KW-0378">Hydrolase</keyword>
<feature type="domain" description="Chromo" evidence="15">
    <location>
        <begin position="569"/>
        <end position="619"/>
    </location>
</feature>
<protein>
    <submittedName>
        <fullName evidence="17">Putative nucleotidyltransferase, Ribonuclease H</fullName>
        <ecNumber evidence="17">2.7.7.-</ecNumber>
        <ecNumber evidence="17">3.1.26.4</ecNumber>
    </submittedName>
</protein>
<evidence type="ECO:0000256" key="11">
    <source>
        <dbReference type="ARBA" id="ARBA00022918"/>
    </source>
</evidence>
<evidence type="ECO:0000256" key="5">
    <source>
        <dbReference type="ARBA" id="ARBA00022723"/>
    </source>
</evidence>
<keyword evidence="10" id="KW-0229">DNA integration</keyword>
<dbReference type="InterPro" id="IPR023780">
    <property type="entry name" value="Chromo_domain"/>
</dbReference>
<keyword evidence="9" id="KW-0460">Magnesium</keyword>
<evidence type="ECO:0000256" key="2">
    <source>
        <dbReference type="ARBA" id="ARBA00022679"/>
    </source>
</evidence>
<dbReference type="Gramene" id="PRQ35711">
    <property type="protein sequence ID" value="PRQ35711"/>
    <property type="gene ID" value="RchiOBHm_Chr5g0082941"/>
</dbReference>
<keyword evidence="6" id="KW-0064">Aspartyl protease</keyword>
<dbReference type="InterPro" id="IPR041588">
    <property type="entry name" value="Integrase_H2C2"/>
</dbReference>
<evidence type="ECO:0000256" key="9">
    <source>
        <dbReference type="ARBA" id="ARBA00022842"/>
    </source>
</evidence>
<dbReference type="Gene3D" id="1.10.340.70">
    <property type="match status" value="1"/>
</dbReference>
<dbReference type="EC" id="2.7.7.-" evidence="17"/>
<feature type="domain" description="Integrase catalytic" evidence="16">
    <location>
        <begin position="261"/>
        <end position="425"/>
    </location>
</feature>
<dbReference type="SUPFAM" id="SSF54160">
    <property type="entry name" value="Chromo domain-like"/>
    <property type="match status" value="1"/>
</dbReference>
<dbReference type="GO" id="GO:0004190">
    <property type="term" value="F:aspartic-type endopeptidase activity"/>
    <property type="evidence" value="ECO:0007669"/>
    <property type="project" value="UniProtKB-KW"/>
</dbReference>
<dbReference type="STRING" id="74649.A0A2P6QND9"/>
<dbReference type="InterPro" id="IPR056924">
    <property type="entry name" value="SH3_Tf2-1"/>
</dbReference>
<name>A0A2P6QND9_ROSCH</name>
<dbReference type="GO" id="GO:0004523">
    <property type="term" value="F:RNA-DNA hybrid ribonuclease activity"/>
    <property type="evidence" value="ECO:0007669"/>
    <property type="project" value="UniProtKB-EC"/>
</dbReference>
<dbReference type="OMA" id="WEWITID"/>
<dbReference type="Pfam" id="PF24626">
    <property type="entry name" value="SH3_Tf2-1"/>
    <property type="match status" value="1"/>
</dbReference>
<dbReference type="Pfam" id="PF17917">
    <property type="entry name" value="RT_RNaseH"/>
    <property type="match status" value="1"/>
</dbReference>
<dbReference type="GO" id="GO:0003964">
    <property type="term" value="F:RNA-directed DNA polymerase activity"/>
    <property type="evidence" value="ECO:0007669"/>
    <property type="project" value="UniProtKB-KW"/>
</dbReference>
<keyword evidence="7" id="KW-0255">Endonuclease</keyword>
<evidence type="ECO:0000256" key="1">
    <source>
        <dbReference type="ARBA" id="ARBA00022670"/>
    </source>
</evidence>
<evidence type="ECO:0000256" key="14">
    <source>
        <dbReference type="ARBA" id="ARBA00023172"/>
    </source>
</evidence>
<evidence type="ECO:0000313" key="17">
    <source>
        <dbReference type="EMBL" id="PRQ35711.1"/>
    </source>
</evidence>
<evidence type="ECO:0000256" key="13">
    <source>
        <dbReference type="ARBA" id="ARBA00023125"/>
    </source>
</evidence>
<dbReference type="InterPro" id="IPR000953">
    <property type="entry name" value="Chromo/chromo_shadow_dom"/>
</dbReference>
<dbReference type="GO" id="GO:0006508">
    <property type="term" value="P:proteolysis"/>
    <property type="evidence" value="ECO:0007669"/>
    <property type="project" value="UniProtKB-KW"/>
</dbReference>
<dbReference type="GO" id="GO:0015074">
    <property type="term" value="P:DNA integration"/>
    <property type="evidence" value="ECO:0007669"/>
    <property type="project" value="UniProtKB-KW"/>
</dbReference>
<dbReference type="PANTHER" id="PTHR37984:SF5">
    <property type="entry name" value="PROTEIN NYNRIN-LIKE"/>
    <property type="match status" value="1"/>
</dbReference>
<dbReference type="Gene3D" id="3.10.20.370">
    <property type="match status" value="1"/>
</dbReference>
<keyword evidence="3 17" id="KW-0548">Nucleotidyltransferase</keyword>
<evidence type="ECO:0000259" key="15">
    <source>
        <dbReference type="PROSITE" id="PS50013"/>
    </source>
</evidence>
<evidence type="ECO:0000256" key="7">
    <source>
        <dbReference type="ARBA" id="ARBA00022759"/>
    </source>
</evidence>
<dbReference type="Gene3D" id="2.40.50.40">
    <property type="match status" value="1"/>
</dbReference>
<dbReference type="InterPro" id="IPR016197">
    <property type="entry name" value="Chromo-like_dom_sf"/>
</dbReference>
<dbReference type="Pfam" id="PF17921">
    <property type="entry name" value="Integrase_H2C2"/>
    <property type="match status" value="1"/>
</dbReference>
<dbReference type="InterPro" id="IPR050951">
    <property type="entry name" value="Retrovirus_Pol_polyprotein"/>
</dbReference>
<proteinExistence type="predicted"/>
<evidence type="ECO:0000256" key="4">
    <source>
        <dbReference type="ARBA" id="ARBA00022722"/>
    </source>
</evidence>
<dbReference type="GO" id="GO:0006310">
    <property type="term" value="P:DNA recombination"/>
    <property type="evidence" value="ECO:0007669"/>
    <property type="project" value="UniProtKB-KW"/>
</dbReference>
<dbReference type="GO" id="GO:0003887">
    <property type="term" value="F:DNA-directed DNA polymerase activity"/>
    <property type="evidence" value="ECO:0007669"/>
    <property type="project" value="UniProtKB-KW"/>
</dbReference>
<accession>A0A2P6QND9</accession>
<evidence type="ECO:0000256" key="8">
    <source>
        <dbReference type="ARBA" id="ARBA00022801"/>
    </source>
</evidence>
<keyword evidence="1" id="KW-0645">Protease</keyword>
<keyword evidence="5" id="KW-0479">Metal-binding</keyword>
<dbReference type="EC" id="3.1.26.4" evidence="17"/>
<dbReference type="FunFam" id="3.10.20.370:FF:000001">
    <property type="entry name" value="Retrovirus-related Pol polyprotein from transposon 17.6-like protein"/>
    <property type="match status" value="1"/>
</dbReference>
<keyword evidence="4" id="KW-0540">Nuclease</keyword>
<dbReference type="InterPro" id="IPR036397">
    <property type="entry name" value="RNaseH_sf"/>
</dbReference>
<dbReference type="GO" id="GO:0003677">
    <property type="term" value="F:DNA binding"/>
    <property type="evidence" value="ECO:0007669"/>
    <property type="project" value="UniProtKB-KW"/>
</dbReference>
<dbReference type="Gene3D" id="3.30.420.10">
    <property type="entry name" value="Ribonuclease H-like superfamily/Ribonuclease H"/>
    <property type="match status" value="1"/>
</dbReference>
<dbReference type="PROSITE" id="PS50013">
    <property type="entry name" value="CHROMO_2"/>
    <property type="match status" value="1"/>
</dbReference>
<keyword evidence="14" id="KW-0233">DNA recombination</keyword>
<dbReference type="AlphaFoldDB" id="A0A2P6QND9"/>
<dbReference type="PANTHER" id="PTHR37984">
    <property type="entry name" value="PROTEIN CBG26694"/>
    <property type="match status" value="1"/>
</dbReference>
<evidence type="ECO:0000256" key="3">
    <source>
        <dbReference type="ARBA" id="ARBA00022695"/>
    </source>
</evidence>
<organism evidence="17 18">
    <name type="scientific">Rosa chinensis</name>
    <name type="common">China rose</name>
    <dbReference type="NCBI Taxonomy" id="74649"/>
    <lineage>
        <taxon>Eukaryota</taxon>
        <taxon>Viridiplantae</taxon>
        <taxon>Streptophyta</taxon>
        <taxon>Embryophyta</taxon>
        <taxon>Tracheophyta</taxon>
        <taxon>Spermatophyta</taxon>
        <taxon>Magnoliopsida</taxon>
        <taxon>eudicotyledons</taxon>
        <taxon>Gunneridae</taxon>
        <taxon>Pentapetalae</taxon>
        <taxon>rosids</taxon>
        <taxon>fabids</taxon>
        <taxon>Rosales</taxon>
        <taxon>Rosaceae</taxon>
        <taxon>Rosoideae</taxon>
        <taxon>Rosoideae incertae sedis</taxon>
        <taxon>Rosa</taxon>
    </lineage>
</organism>
<evidence type="ECO:0000256" key="10">
    <source>
        <dbReference type="ARBA" id="ARBA00022908"/>
    </source>
</evidence>
<evidence type="ECO:0000313" key="18">
    <source>
        <dbReference type="Proteomes" id="UP000238479"/>
    </source>
</evidence>
<reference evidence="17 18" key="1">
    <citation type="journal article" date="2018" name="Nat. Genet.">
        <title>The Rosa genome provides new insights in the design of modern roses.</title>
        <authorList>
            <person name="Bendahmane M."/>
        </authorList>
    </citation>
    <scope>NUCLEOTIDE SEQUENCE [LARGE SCALE GENOMIC DNA]</scope>
    <source>
        <strain evidence="18">cv. Old Blush</strain>
    </source>
</reference>
<keyword evidence="11" id="KW-0695">RNA-directed DNA polymerase</keyword>
<dbReference type="InterPro" id="IPR001584">
    <property type="entry name" value="Integrase_cat-core"/>
</dbReference>
<dbReference type="InterPro" id="IPR041373">
    <property type="entry name" value="RT_RNaseH"/>
</dbReference>
<dbReference type="InterPro" id="IPR043502">
    <property type="entry name" value="DNA/RNA_pol_sf"/>
</dbReference>
<dbReference type="PROSITE" id="PS50994">
    <property type="entry name" value="INTEGRASE"/>
    <property type="match status" value="1"/>
</dbReference>
<keyword evidence="12" id="KW-0239">DNA-directed DNA polymerase</keyword>
<evidence type="ECO:0000259" key="16">
    <source>
        <dbReference type="PROSITE" id="PS50994"/>
    </source>
</evidence>
<dbReference type="GO" id="GO:0046872">
    <property type="term" value="F:metal ion binding"/>
    <property type="evidence" value="ECO:0007669"/>
    <property type="project" value="UniProtKB-KW"/>
</dbReference>
<dbReference type="Pfam" id="PF00385">
    <property type="entry name" value="Chromo"/>
    <property type="match status" value="1"/>
</dbReference>
<dbReference type="EMBL" id="PDCK01000043">
    <property type="protein sequence ID" value="PRQ35711.1"/>
    <property type="molecule type" value="Genomic_DNA"/>
</dbReference>
<keyword evidence="13" id="KW-0238">DNA-binding</keyword>
<dbReference type="SUPFAM" id="SSF56672">
    <property type="entry name" value="DNA/RNA polymerases"/>
    <property type="match status" value="1"/>
</dbReference>
<dbReference type="CDD" id="cd09274">
    <property type="entry name" value="RNase_HI_RT_Ty3"/>
    <property type="match status" value="1"/>
</dbReference>
<evidence type="ECO:0000256" key="12">
    <source>
        <dbReference type="ARBA" id="ARBA00022932"/>
    </source>
</evidence>
<gene>
    <name evidence="17" type="ORF">RchiOBHm_Chr5g0082941</name>
</gene>
<sequence length="619" mass="71187">MTAPVLALPDFSKPFVVETDASGLGIGAVLSQQRHPIAFLSKSLSPRNQALSVYDKEMLAVLFAIEKWRPYLLGHPFQILTDHQTLKHLLNQRISTPSQHKWLAKLMGYNYTIEYRAGSANTVPDLLSRRHELCPLQAVSAPVFDCLPQIDQACLRDQHAQVIISQLQQGLTAKKGFSWSNNRLLYKGKVFVPVSSDWRTKLLYEFHSSLQAGHSGYLRTYLRLFRNFAWPGMRKEIKSFIAECDQCQRQTYETIKPPGLLQPLPIPENIWFDISMDFVDGLPPSDGKNAIFVVVDRLSKYGHFIAISHPYSATQIAEVFMKEVFRLHGMPKSIVSDRDPIFISHFWTAFFKLQGTTLCRSSAYHPQTDGQTEVVNRSLEHYLRCFVLDKPSSWPTLLHWAEWWYNSTYHSTIRMTPFQAVYGIPPPSVAMYVPGSTSVQKVDKALQDRNVLVQSLKIHMAATQNRMKQSADQHRTERVFNIGEWVFLKLHPYRQQSLVKRAVHKLSPRYYGPFLILERIGKVAYKLELPPQCRIHPIFHVSLLKLRIGDGTPFTTSLPEFDDQGDLLWRPEKVLDLAVVRKKKRNITQWLIQWAGLPAEDATWEDAHTIKHRFPEFCA</sequence>
<evidence type="ECO:0000256" key="6">
    <source>
        <dbReference type="ARBA" id="ARBA00022750"/>
    </source>
</evidence>